<sequence>MQPSEIARLDMVAYWRWVESCEREISRRVEAAERMSR</sequence>
<gene>
    <name evidence="1" type="ORF">C4K04_1454</name>
</gene>
<dbReference type="AlphaFoldDB" id="A0A3G7TJ90"/>
<dbReference type="EMBL" id="CP027753">
    <property type="protein sequence ID" value="AZE47144.1"/>
    <property type="molecule type" value="Genomic_DNA"/>
</dbReference>
<evidence type="ECO:0000313" key="2">
    <source>
        <dbReference type="Proteomes" id="UP000268048"/>
    </source>
</evidence>
<reference evidence="1 2" key="1">
    <citation type="submission" date="2018-03" db="EMBL/GenBank/DDBJ databases">
        <title>Diversity of phytobeneficial traits revealed by whole-genome analysis of worldwide-isolated phenazine-producing Pseudomonas spp.</title>
        <authorList>
            <person name="Biessy A."/>
            <person name="Novinscak A."/>
            <person name="Blom J."/>
            <person name="Leger G."/>
            <person name="Thomashow L.S."/>
            <person name="Cazorla F.M."/>
            <person name="Josic D."/>
            <person name="Filion M."/>
        </authorList>
    </citation>
    <scope>NUCLEOTIDE SEQUENCE [LARGE SCALE GENOMIC DNA]</scope>
    <source>
        <strain evidence="1 2">B25</strain>
    </source>
</reference>
<name>A0A3G7TJ90_9PSED</name>
<evidence type="ECO:0000313" key="1">
    <source>
        <dbReference type="EMBL" id="AZE47144.1"/>
    </source>
</evidence>
<proteinExistence type="predicted"/>
<organism evidence="1 2">
    <name type="scientific">Pseudomonas chlororaphis</name>
    <dbReference type="NCBI Taxonomy" id="587753"/>
    <lineage>
        <taxon>Bacteria</taxon>
        <taxon>Pseudomonadati</taxon>
        <taxon>Pseudomonadota</taxon>
        <taxon>Gammaproteobacteria</taxon>
        <taxon>Pseudomonadales</taxon>
        <taxon>Pseudomonadaceae</taxon>
        <taxon>Pseudomonas</taxon>
    </lineage>
</organism>
<protein>
    <submittedName>
        <fullName evidence="1">Uncharacterized protein</fullName>
    </submittedName>
</protein>
<accession>A0A3G7TJ90</accession>
<dbReference type="Proteomes" id="UP000268048">
    <property type="component" value="Chromosome"/>
</dbReference>